<evidence type="ECO:0000313" key="2">
    <source>
        <dbReference type="Proteomes" id="UP000485058"/>
    </source>
</evidence>
<evidence type="ECO:0000313" key="1">
    <source>
        <dbReference type="EMBL" id="GFH25771.1"/>
    </source>
</evidence>
<protein>
    <submittedName>
        <fullName evidence="1">Uncharacterized protein</fullName>
    </submittedName>
</protein>
<dbReference type="EMBL" id="BLLF01002914">
    <property type="protein sequence ID" value="GFH25771.1"/>
    <property type="molecule type" value="Genomic_DNA"/>
</dbReference>
<accession>A0A699ZTS5</accession>
<feature type="non-terminal residue" evidence="1">
    <location>
        <position position="103"/>
    </location>
</feature>
<dbReference type="Proteomes" id="UP000485058">
    <property type="component" value="Unassembled WGS sequence"/>
</dbReference>
<dbReference type="AlphaFoldDB" id="A0A699ZTS5"/>
<comment type="caution">
    <text evidence="1">The sequence shown here is derived from an EMBL/GenBank/DDBJ whole genome shotgun (WGS) entry which is preliminary data.</text>
</comment>
<keyword evidence="2" id="KW-1185">Reference proteome</keyword>
<sequence>QTANPNQYVALGHYSSGIARPLKQHELQFLLSQTLGPYEQALVAKDPCVELPFCIQAYTVPLRDLRYMVTYGGPDKDSCTVFTRRFSSRYTHALDDPACYVDM</sequence>
<name>A0A699ZTS5_HAELA</name>
<proteinExistence type="predicted"/>
<gene>
    <name evidence="1" type="ORF">HaLaN_23786</name>
</gene>
<reference evidence="1 2" key="1">
    <citation type="submission" date="2020-02" db="EMBL/GenBank/DDBJ databases">
        <title>Draft genome sequence of Haematococcus lacustris strain NIES-144.</title>
        <authorList>
            <person name="Morimoto D."/>
            <person name="Nakagawa S."/>
            <person name="Yoshida T."/>
            <person name="Sawayama S."/>
        </authorList>
    </citation>
    <scope>NUCLEOTIDE SEQUENCE [LARGE SCALE GENOMIC DNA]</scope>
    <source>
        <strain evidence="1 2">NIES-144</strain>
    </source>
</reference>
<feature type="non-terminal residue" evidence="1">
    <location>
        <position position="1"/>
    </location>
</feature>
<organism evidence="1 2">
    <name type="scientific">Haematococcus lacustris</name>
    <name type="common">Green alga</name>
    <name type="synonym">Haematococcus pluvialis</name>
    <dbReference type="NCBI Taxonomy" id="44745"/>
    <lineage>
        <taxon>Eukaryota</taxon>
        <taxon>Viridiplantae</taxon>
        <taxon>Chlorophyta</taxon>
        <taxon>core chlorophytes</taxon>
        <taxon>Chlorophyceae</taxon>
        <taxon>CS clade</taxon>
        <taxon>Chlamydomonadales</taxon>
        <taxon>Haematococcaceae</taxon>
        <taxon>Haematococcus</taxon>
    </lineage>
</organism>